<name>A0ABW1JDZ5_9ACTN</name>
<accession>A0ABW1JDZ5</accession>
<dbReference type="PRINTS" id="PR00080">
    <property type="entry name" value="SDRFAMILY"/>
</dbReference>
<dbReference type="Gene3D" id="3.40.50.720">
    <property type="entry name" value="NAD(P)-binding Rossmann-like Domain"/>
    <property type="match status" value="1"/>
</dbReference>
<proteinExistence type="inferred from homology"/>
<keyword evidence="5" id="KW-1185">Reference proteome</keyword>
<protein>
    <submittedName>
        <fullName evidence="4">SDR family NAD(P)-dependent oxidoreductase</fullName>
        <ecNumber evidence="4">1.-.-.-</ecNumber>
    </submittedName>
</protein>
<dbReference type="GO" id="GO:0016491">
    <property type="term" value="F:oxidoreductase activity"/>
    <property type="evidence" value="ECO:0007669"/>
    <property type="project" value="UniProtKB-KW"/>
</dbReference>
<organism evidence="4 5">
    <name type="scientific">Angustibacter luteus</name>
    <dbReference type="NCBI Taxonomy" id="658456"/>
    <lineage>
        <taxon>Bacteria</taxon>
        <taxon>Bacillati</taxon>
        <taxon>Actinomycetota</taxon>
        <taxon>Actinomycetes</taxon>
        <taxon>Kineosporiales</taxon>
        <taxon>Kineosporiaceae</taxon>
    </lineage>
</organism>
<dbReference type="Pfam" id="PF00106">
    <property type="entry name" value="adh_short"/>
    <property type="match status" value="1"/>
</dbReference>
<comment type="caution">
    <text evidence="4">The sequence shown here is derived from an EMBL/GenBank/DDBJ whole genome shotgun (WGS) entry which is preliminary data.</text>
</comment>
<dbReference type="InterPro" id="IPR036291">
    <property type="entry name" value="NAD(P)-bd_dom_sf"/>
</dbReference>
<keyword evidence="2 4" id="KW-0560">Oxidoreductase</keyword>
<dbReference type="PANTHER" id="PTHR44196">
    <property type="entry name" value="DEHYDROGENASE/REDUCTASE SDR FAMILY MEMBER 7B"/>
    <property type="match status" value="1"/>
</dbReference>
<evidence type="ECO:0000256" key="2">
    <source>
        <dbReference type="ARBA" id="ARBA00023002"/>
    </source>
</evidence>
<dbReference type="RefSeq" id="WP_345715743.1">
    <property type="nucleotide sequence ID" value="NZ_BAABFP010000002.1"/>
</dbReference>
<evidence type="ECO:0000313" key="4">
    <source>
        <dbReference type="EMBL" id="MFC6007577.1"/>
    </source>
</evidence>
<evidence type="ECO:0000313" key="5">
    <source>
        <dbReference type="Proteomes" id="UP001596189"/>
    </source>
</evidence>
<dbReference type="InterPro" id="IPR002347">
    <property type="entry name" value="SDR_fam"/>
</dbReference>
<dbReference type="SUPFAM" id="SSF51735">
    <property type="entry name" value="NAD(P)-binding Rossmann-fold domains"/>
    <property type="match status" value="1"/>
</dbReference>
<reference evidence="5" key="1">
    <citation type="journal article" date="2019" name="Int. J. Syst. Evol. Microbiol.">
        <title>The Global Catalogue of Microorganisms (GCM) 10K type strain sequencing project: providing services to taxonomists for standard genome sequencing and annotation.</title>
        <authorList>
            <consortium name="The Broad Institute Genomics Platform"/>
            <consortium name="The Broad Institute Genome Sequencing Center for Infectious Disease"/>
            <person name="Wu L."/>
            <person name="Ma J."/>
        </authorList>
    </citation>
    <scope>NUCLEOTIDE SEQUENCE [LARGE SCALE GENOMIC DNA]</scope>
    <source>
        <strain evidence="5">KACC 14249</strain>
    </source>
</reference>
<evidence type="ECO:0000256" key="3">
    <source>
        <dbReference type="RuleBase" id="RU000363"/>
    </source>
</evidence>
<dbReference type="Proteomes" id="UP001596189">
    <property type="component" value="Unassembled WGS sequence"/>
</dbReference>
<dbReference type="InterPro" id="IPR020904">
    <property type="entry name" value="Sc_DH/Rdtase_CS"/>
</dbReference>
<dbReference type="PANTHER" id="PTHR44196:SF1">
    <property type="entry name" value="DEHYDROGENASE_REDUCTASE SDR FAMILY MEMBER 7B"/>
    <property type="match status" value="1"/>
</dbReference>
<comment type="similarity">
    <text evidence="1 3">Belongs to the short-chain dehydrogenases/reductases (SDR) family.</text>
</comment>
<evidence type="ECO:0000256" key="1">
    <source>
        <dbReference type="ARBA" id="ARBA00006484"/>
    </source>
</evidence>
<dbReference type="EC" id="1.-.-.-" evidence="4"/>
<sequence length="272" mass="28112">MKRQVALVTGGASGIGRSLAAALARRGHTVVIADVDETAAQGAAASLGGQAVALDVTDRTAFAAVAKQVVADHGSLDLLFNNAGIGVGGLVDELGDEHWDRCLAVNLHGVVHGVQAAVPIMTEQGSGHIVNTASMAGLMTVPMMLPYTTTKHAVVALSRALRAEMAPVGVRVSAVCPAFIATPLLDNLNPGLGENEATRSVRTSAARLQPGGLPGPDELAEAVLTGVARNKALIVFPRAQWGVVAAQRWAPGLVDRLIGQEVRAYRARRRPA</sequence>
<dbReference type="PRINTS" id="PR00081">
    <property type="entry name" value="GDHRDH"/>
</dbReference>
<gene>
    <name evidence="4" type="ORF">ACFQDO_10600</name>
</gene>
<dbReference type="CDD" id="cd05233">
    <property type="entry name" value="SDR_c"/>
    <property type="match status" value="1"/>
</dbReference>
<dbReference type="EMBL" id="JBHSRD010000004">
    <property type="protein sequence ID" value="MFC6007577.1"/>
    <property type="molecule type" value="Genomic_DNA"/>
</dbReference>
<dbReference type="PROSITE" id="PS00061">
    <property type="entry name" value="ADH_SHORT"/>
    <property type="match status" value="1"/>
</dbReference>